<dbReference type="OrthoDB" id="9807890at2"/>
<accession>A0A0W0ZKQ9</accession>
<dbReference type="EC" id="3.6.1.41" evidence="5"/>
<evidence type="ECO:0000256" key="3">
    <source>
        <dbReference type="ARBA" id="ARBA00022801"/>
    </source>
</evidence>
<dbReference type="Pfam" id="PF00149">
    <property type="entry name" value="Metallophos"/>
    <property type="match status" value="1"/>
</dbReference>
<dbReference type="SUPFAM" id="SSF56300">
    <property type="entry name" value="Metallo-dependent phosphatases"/>
    <property type="match status" value="1"/>
</dbReference>
<protein>
    <recommendedName>
        <fullName evidence="5">Bis(5'-nucleosyl)-tetraphosphatase, symmetrical</fullName>
        <ecNumber evidence="5">3.6.1.41</ecNumber>
    </recommendedName>
    <alternativeName>
        <fullName evidence="5">Ap4A hydrolase</fullName>
    </alternativeName>
    <alternativeName>
        <fullName evidence="5">Diadenosine 5',5'''-P1,P4-tetraphosphate pyrophosphohydrolase</fullName>
    </alternativeName>
    <alternativeName>
        <fullName evidence="5">Diadenosine tetraphosphatase</fullName>
    </alternativeName>
</protein>
<reference evidence="7 8" key="1">
    <citation type="submission" date="2015-11" db="EMBL/GenBank/DDBJ databases">
        <title>Genomic analysis of 38 Legionella species identifies large and diverse effector repertoires.</title>
        <authorList>
            <person name="Burstein D."/>
            <person name="Amaro F."/>
            <person name="Zusman T."/>
            <person name="Lifshitz Z."/>
            <person name="Cohen O."/>
            <person name="Gilbert J.A."/>
            <person name="Pupko T."/>
            <person name="Shuman H.A."/>
            <person name="Segal G."/>
        </authorList>
    </citation>
    <scope>NUCLEOTIDE SEQUENCE [LARGE SCALE GENOMIC DNA]</scope>
    <source>
        <strain evidence="7 8">IMVS3376</strain>
    </source>
</reference>
<dbReference type="Gene3D" id="3.60.21.10">
    <property type="match status" value="1"/>
</dbReference>
<name>A0A0W0ZKQ9_9GAMM</name>
<dbReference type="NCBIfam" id="TIGR00668">
    <property type="entry name" value="apaH"/>
    <property type="match status" value="1"/>
</dbReference>
<comment type="function">
    <text evidence="1 5">Hydrolyzes diadenosine 5',5'''-P1,P4-tetraphosphate to yield ADP.</text>
</comment>
<comment type="catalytic activity">
    <reaction evidence="4 5">
        <text>P(1),P(4)-bis(5'-adenosyl) tetraphosphate + H2O = 2 ADP + 2 H(+)</text>
        <dbReference type="Rhea" id="RHEA:24252"/>
        <dbReference type="ChEBI" id="CHEBI:15377"/>
        <dbReference type="ChEBI" id="CHEBI:15378"/>
        <dbReference type="ChEBI" id="CHEBI:58141"/>
        <dbReference type="ChEBI" id="CHEBI:456216"/>
        <dbReference type="EC" id="3.6.1.41"/>
    </reaction>
</comment>
<evidence type="ECO:0000313" key="7">
    <source>
        <dbReference type="EMBL" id="KTD69552.1"/>
    </source>
</evidence>
<dbReference type="PANTHER" id="PTHR40942:SF4">
    <property type="entry name" value="CYTOCHROME C5"/>
    <property type="match status" value="1"/>
</dbReference>
<keyword evidence="8" id="KW-1185">Reference proteome</keyword>
<dbReference type="RefSeq" id="WP_058511482.1">
    <property type="nucleotide sequence ID" value="NZ_DAIOMV010000012.1"/>
</dbReference>
<dbReference type="STRING" id="947033.Lste_2710"/>
<proteinExistence type="inferred from homology"/>
<evidence type="ECO:0000256" key="5">
    <source>
        <dbReference type="HAMAP-Rule" id="MF_00199"/>
    </source>
</evidence>
<dbReference type="PATRIC" id="fig|947033.5.peg.2876"/>
<dbReference type="PIRSF" id="PIRSF000903">
    <property type="entry name" value="B5n-ttraPtase_sm"/>
    <property type="match status" value="1"/>
</dbReference>
<dbReference type="EMBL" id="LNYY01000019">
    <property type="protein sequence ID" value="KTD69552.1"/>
    <property type="molecule type" value="Genomic_DNA"/>
</dbReference>
<sequence>MPDYAIGDVQGCYEPLQRLLELIDFDDKTDRLWFVGDLVNRGPESLAVLRFVSSLPVTPRITLGNHDLHLLASLFGGRPWQGHDDTLQEVMHAADAEVLGHWLRKQSILYYSPELHVLMCHAGICPLWDLPQAVQLAKELEEVLAGEHYRDFLSQMYGNQPNIWSDGLRGSDRLRVITNYFTRMRFCDAQGQLELSYKGTIAQAPANLYPWYEVPHRKELDVDLVFGHWAALMGQCPNPKIHAIDTGCLWGGQLTALRLQDMQRFAVWNKK</sequence>
<comment type="caution">
    <text evidence="7">The sequence shown here is derived from an EMBL/GenBank/DDBJ whole genome shotgun (WGS) entry which is preliminary data.</text>
</comment>
<dbReference type="CDD" id="cd07422">
    <property type="entry name" value="MPP_ApaH"/>
    <property type="match status" value="1"/>
</dbReference>
<dbReference type="HAMAP" id="MF_00199">
    <property type="entry name" value="ApaH"/>
    <property type="match status" value="1"/>
</dbReference>
<dbReference type="InterPro" id="IPR029052">
    <property type="entry name" value="Metallo-depent_PP-like"/>
</dbReference>
<dbReference type="GO" id="GO:0008803">
    <property type="term" value="F:bis(5'-nucleosyl)-tetraphosphatase (symmetrical) activity"/>
    <property type="evidence" value="ECO:0007669"/>
    <property type="project" value="UniProtKB-UniRule"/>
</dbReference>
<dbReference type="AlphaFoldDB" id="A0A0W0ZKQ9"/>
<gene>
    <name evidence="5 7" type="primary">apaH</name>
    <name evidence="7" type="ORF">Lste_2710</name>
</gene>
<evidence type="ECO:0000256" key="4">
    <source>
        <dbReference type="ARBA" id="ARBA00049417"/>
    </source>
</evidence>
<feature type="domain" description="Calcineurin-like phosphoesterase" evidence="6">
    <location>
        <begin position="5"/>
        <end position="155"/>
    </location>
</feature>
<keyword evidence="3 5" id="KW-0378">Hydrolase</keyword>
<dbReference type="InterPro" id="IPR004617">
    <property type="entry name" value="ApaH"/>
</dbReference>
<evidence type="ECO:0000256" key="1">
    <source>
        <dbReference type="ARBA" id="ARBA00003413"/>
    </source>
</evidence>
<comment type="similarity">
    <text evidence="2 5">Belongs to the Ap4A hydrolase family.</text>
</comment>
<organism evidence="7 8">
    <name type="scientific">Legionella steelei</name>
    <dbReference type="NCBI Taxonomy" id="947033"/>
    <lineage>
        <taxon>Bacteria</taxon>
        <taxon>Pseudomonadati</taxon>
        <taxon>Pseudomonadota</taxon>
        <taxon>Gammaproteobacteria</taxon>
        <taxon>Legionellales</taxon>
        <taxon>Legionellaceae</taxon>
        <taxon>Legionella</taxon>
    </lineage>
</organism>
<dbReference type="Proteomes" id="UP000054926">
    <property type="component" value="Unassembled WGS sequence"/>
</dbReference>
<dbReference type="NCBIfam" id="NF001204">
    <property type="entry name" value="PRK00166.1"/>
    <property type="match status" value="1"/>
</dbReference>
<dbReference type="PANTHER" id="PTHR40942">
    <property type="match status" value="1"/>
</dbReference>
<dbReference type="InterPro" id="IPR004843">
    <property type="entry name" value="Calcineurin-like_PHP"/>
</dbReference>
<evidence type="ECO:0000259" key="6">
    <source>
        <dbReference type="Pfam" id="PF00149"/>
    </source>
</evidence>
<evidence type="ECO:0000313" key="8">
    <source>
        <dbReference type="Proteomes" id="UP000054926"/>
    </source>
</evidence>
<evidence type="ECO:0000256" key="2">
    <source>
        <dbReference type="ARBA" id="ARBA00005419"/>
    </source>
</evidence>